<organism evidence="2 3">
    <name type="scientific">Clostridium oryzae</name>
    <dbReference type="NCBI Taxonomy" id="1450648"/>
    <lineage>
        <taxon>Bacteria</taxon>
        <taxon>Bacillati</taxon>
        <taxon>Bacillota</taxon>
        <taxon>Clostridia</taxon>
        <taxon>Eubacteriales</taxon>
        <taxon>Clostridiaceae</taxon>
        <taxon>Clostridium</taxon>
    </lineage>
</organism>
<sequence length="454" mass="52658">MRNKKKADILLAVLIVLFIGVNIIKAFLGDTYLMRMITFVFEAALVGSIADWFAITALYKKPLGFFSWHTAIIPKNREKVIEAVSKMVENELMSKKMIQKKIENIDFSKYIIEYVENDAKKRGYISDLCIKLLDMLDSEKISDHIEKWLKTKAYEIDIYSYINQFTDSIFKSSEADRFINTVLDYVIDLSKKDQVRLNIENFLDDIVEDNVESKGFFSRLALGIAERTNSVNTEEAAEAVQKEIIDLLFRLKNKNDEMRISIEKKVMEAVYESENQSKIAEYIDKFKNDAVDVTNIKRDIESILNSFIVSLRDELTERKNNINSINDKENVTAISVKNSVYDAKATVEWLENQIYINWYNFKTSDEAKSNLNRYIRIFILKIIRSQHNVIGKVVKDTLSTFTDEALNDFVEDKAGEELHWIRINGCIVGAVFGILVFLFTNEIYAPIIKYLFEH</sequence>
<dbReference type="Pfam" id="PF04286">
    <property type="entry name" value="DUF445"/>
    <property type="match status" value="1"/>
</dbReference>
<name>A0A1V4I6U6_9CLOT</name>
<dbReference type="InterPro" id="IPR007383">
    <property type="entry name" value="DUF445"/>
</dbReference>
<proteinExistence type="predicted"/>
<protein>
    <recommendedName>
        <fullName evidence="4">DUF445 domain-containing protein</fullName>
    </recommendedName>
</protein>
<gene>
    <name evidence="2" type="ORF">CLORY_43640</name>
</gene>
<keyword evidence="1" id="KW-0472">Membrane</keyword>
<dbReference type="OrthoDB" id="9769590at2"/>
<evidence type="ECO:0000313" key="3">
    <source>
        <dbReference type="Proteomes" id="UP000190080"/>
    </source>
</evidence>
<dbReference type="Proteomes" id="UP000190080">
    <property type="component" value="Unassembled WGS sequence"/>
</dbReference>
<feature type="transmembrane region" description="Helical" evidence="1">
    <location>
        <begin position="423"/>
        <end position="444"/>
    </location>
</feature>
<evidence type="ECO:0008006" key="4">
    <source>
        <dbReference type="Google" id="ProtNLM"/>
    </source>
</evidence>
<dbReference type="PANTHER" id="PTHR38442:SF1">
    <property type="entry name" value="INNER MEMBRANE PROTEIN"/>
    <property type="match status" value="1"/>
</dbReference>
<dbReference type="GO" id="GO:0005886">
    <property type="term" value="C:plasma membrane"/>
    <property type="evidence" value="ECO:0007669"/>
    <property type="project" value="TreeGrafter"/>
</dbReference>
<evidence type="ECO:0000313" key="2">
    <source>
        <dbReference type="EMBL" id="OPJ55718.1"/>
    </source>
</evidence>
<dbReference type="EMBL" id="MZGV01000106">
    <property type="protein sequence ID" value="OPJ55718.1"/>
    <property type="molecule type" value="Genomic_DNA"/>
</dbReference>
<comment type="caution">
    <text evidence="2">The sequence shown here is derived from an EMBL/GenBank/DDBJ whole genome shotgun (WGS) entry which is preliminary data.</text>
</comment>
<keyword evidence="1" id="KW-1133">Transmembrane helix</keyword>
<keyword evidence="3" id="KW-1185">Reference proteome</keyword>
<dbReference type="AlphaFoldDB" id="A0A1V4I6U6"/>
<dbReference type="RefSeq" id="WP_079428499.1">
    <property type="nucleotide sequence ID" value="NZ_MZGV01000106.1"/>
</dbReference>
<dbReference type="PANTHER" id="PTHR38442">
    <property type="entry name" value="INNER MEMBRANE PROTEIN-RELATED"/>
    <property type="match status" value="1"/>
</dbReference>
<reference evidence="2 3" key="1">
    <citation type="submission" date="2017-03" db="EMBL/GenBank/DDBJ databases">
        <title>Genome sequence of Clostridium oryzae DSM 28571.</title>
        <authorList>
            <person name="Poehlein A."/>
            <person name="Daniel R."/>
        </authorList>
    </citation>
    <scope>NUCLEOTIDE SEQUENCE [LARGE SCALE GENOMIC DNA]</scope>
    <source>
        <strain evidence="2 3">DSM 28571</strain>
    </source>
</reference>
<accession>A0A1V4I6U6</accession>
<feature type="transmembrane region" description="Helical" evidence="1">
    <location>
        <begin position="36"/>
        <end position="59"/>
    </location>
</feature>
<evidence type="ECO:0000256" key="1">
    <source>
        <dbReference type="SAM" id="Phobius"/>
    </source>
</evidence>
<dbReference type="STRING" id="1450648.CLORY_43640"/>
<keyword evidence="1" id="KW-0812">Transmembrane</keyword>